<evidence type="ECO:0000259" key="1">
    <source>
        <dbReference type="PROSITE" id="PS50994"/>
    </source>
</evidence>
<dbReference type="Proteomes" id="UP001558613">
    <property type="component" value="Unassembled WGS sequence"/>
</dbReference>
<dbReference type="InterPro" id="IPR050951">
    <property type="entry name" value="Retrovirus_Pol_polyprotein"/>
</dbReference>
<dbReference type="PANTHER" id="PTHR37984">
    <property type="entry name" value="PROTEIN CBG26694"/>
    <property type="match status" value="1"/>
</dbReference>
<gene>
    <name evidence="2" type="ORF">QQF64_010008</name>
</gene>
<dbReference type="Pfam" id="PF00665">
    <property type="entry name" value="rve"/>
    <property type="match status" value="1"/>
</dbReference>
<dbReference type="SUPFAM" id="SSF53098">
    <property type="entry name" value="Ribonuclease H-like"/>
    <property type="match status" value="1"/>
</dbReference>
<sequence>MQQEIYWNTFHRDVESYCRCPMDCVAVDVLGLFPQTPRGNWFEVVAMDYFTKWLEAYAVPSQEAGAVAEVLLEGMFACFEVPAEVHSEHGRNFESQLFSDFCQQLGIRKTRTTSLHLAE</sequence>
<dbReference type="InterPro" id="IPR001584">
    <property type="entry name" value="Integrase_cat-core"/>
</dbReference>
<organism evidence="2 3">
    <name type="scientific">Cirrhinus molitorella</name>
    <name type="common">mud carp</name>
    <dbReference type="NCBI Taxonomy" id="172907"/>
    <lineage>
        <taxon>Eukaryota</taxon>
        <taxon>Metazoa</taxon>
        <taxon>Chordata</taxon>
        <taxon>Craniata</taxon>
        <taxon>Vertebrata</taxon>
        <taxon>Euteleostomi</taxon>
        <taxon>Actinopterygii</taxon>
        <taxon>Neopterygii</taxon>
        <taxon>Teleostei</taxon>
        <taxon>Ostariophysi</taxon>
        <taxon>Cypriniformes</taxon>
        <taxon>Cyprinidae</taxon>
        <taxon>Labeoninae</taxon>
        <taxon>Labeonini</taxon>
        <taxon>Cirrhinus</taxon>
    </lineage>
</organism>
<evidence type="ECO:0000313" key="2">
    <source>
        <dbReference type="EMBL" id="KAL1259431.1"/>
    </source>
</evidence>
<dbReference type="InterPro" id="IPR012337">
    <property type="entry name" value="RNaseH-like_sf"/>
</dbReference>
<dbReference type="Gene3D" id="3.30.420.10">
    <property type="entry name" value="Ribonuclease H-like superfamily/Ribonuclease H"/>
    <property type="match status" value="1"/>
</dbReference>
<comment type="caution">
    <text evidence="2">The sequence shown here is derived from an EMBL/GenBank/DDBJ whole genome shotgun (WGS) entry which is preliminary data.</text>
</comment>
<dbReference type="PROSITE" id="PS50994">
    <property type="entry name" value="INTEGRASE"/>
    <property type="match status" value="1"/>
</dbReference>
<proteinExistence type="predicted"/>
<keyword evidence="3" id="KW-1185">Reference proteome</keyword>
<protein>
    <recommendedName>
        <fullName evidence="1">Integrase catalytic domain-containing protein</fullName>
    </recommendedName>
</protein>
<dbReference type="InterPro" id="IPR036397">
    <property type="entry name" value="RNaseH_sf"/>
</dbReference>
<name>A0ABR3M2S1_9TELE</name>
<reference evidence="2 3" key="1">
    <citation type="submission" date="2023-09" db="EMBL/GenBank/DDBJ databases">
        <authorList>
            <person name="Wang M."/>
        </authorList>
    </citation>
    <scope>NUCLEOTIDE SEQUENCE [LARGE SCALE GENOMIC DNA]</scope>
    <source>
        <strain evidence="2">GT-2023</strain>
        <tissue evidence="2">Liver</tissue>
    </source>
</reference>
<accession>A0ABR3M2S1</accession>
<evidence type="ECO:0000313" key="3">
    <source>
        <dbReference type="Proteomes" id="UP001558613"/>
    </source>
</evidence>
<dbReference type="PANTHER" id="PTHR37984:SF15">
    <property type="entry name" value="INTEGRASE CATALYTIC DOMAIN-CONTAINING PROTEIN"/>
    <property type="match status" value="1"/>
</dbReference>
<dbReference type="EMBL" id="JAYMGO010000016">
    <property type="protein sequence ID" value="KAL1259431.1"/>
    <property type="molecule type" value="Genomic_DNA"/>
</dbReference>
<feature type="domain" description="Integrase catalytic" evidence="1">
    <location>
        <begin position="17"/>
        <end position="119"/>
    </location>
</feature>